<keyword evidence="3" id="KW-1185">Reference proteome</keyword>
<dbReference type="Proteomes" id="UP001432027">
    <property type="component" value="Unassembled WGS sequence"/>
</dbReference>
<comment type="caution">
    <text evidence="2">The sequence shown here is derived from an EMBL/GenBank/DDBJ whole genome shotgun (WGS) entry which is preliminary data.</text>
</comment>
<gene>
    <name evidence="2" type="ORF">PENTCL1PPCAC_26930</name>
</gene>
<feature type="coiled-coil region" evidence="1">
    <location>
        <begin position="81"/>
        <end position="115"/>
    </location>
</feature>
<organism evidence="2 3">
    <name type="scientific">Pristionchus entomophagus</name>
    <dbReference type="NCBI Taxonomy" id="358040"/>
    <lineage>
        <taxon>Eukaryota</taxon>
        <taxon>Metazoa</taxon>
        <taxon>Ecdysozoa</taxon>
        <taxon>Nematoda</taxon>
        <taxon>Chromadorea</taxon>
        <taxon>Rhabditida</taxon>
        <taxon>Rhabditina</taxon>
        <taxon>Diplogasteromorpha</taxon>
        <taxon>Diplogasteroidea</taxon>
        <taxon>Neodiplogasteridae</taxon>
        <taxon>Pristionchus</taxon>
    </lineage>
</organism>
<dbReference type="EMBL" id="BTSX01000006">
    <property type="protein sequence ID" value="GMT04756.1"/>
    <property type="molecule type" value="Genomic_DNA"/>
</dbReference>
<proteinExistence type="predicted"/>
<evidence type="ECO:0000313" key="3">
    <source>
        <dbReference type="Proteomes" id="UP001432027"/>
    </source>
</evidence>
<dbReference type="AlphaFoldDB" id="A0AAV5UCS0"/>
<reference evidence="2" key="1">
    <citation type="submission" date="2023-10" db="EMBL/GenBank/DDBJ databases">
        <title>Genome assembly of Pristionchus species.</title>
        <authorList>
            <person name="Yoshida K."/>
            <person name="Sommer R.J."/>
        </authorList>
    </citation>
    <scope>NUCLEOTIDE SEQUENCE</scope>
    <source>
        <strain evidence="2">RS0144</strain>
    </source>
</reference>
<name>A0AAV5UCS0_9BILA</name>
<evidence type="ECO:0000256" key="1">
    <source>
        <dbReference type="SAM" id="Coils"/>
    </source>
</evidence>
<sequence>MAQFIYYRDHLLPEKGPFDEKTVLGLYNEAEFTSDVTFQILPSESDRAAPFVPLRDLIAKNGPSNPFRDDFADPDKRIEEAEKELAELRTVAGKRSELEEKITDIERNLEEEKKKRGMSGDDNEEDDDAYRRSIYAREEKEPLCKCPSCGLMLANWKQCVMHVNQSCPDAIARDLREKFQADYTRWEKEDADRMTMGRRLFSRMNSDETGAARPQTDFFEGVNEKLMREMTLSIEPGRRKSVEFLKSDAAKKIKTRLEKHLKEASGKLVCKQCKVACTTSIHFIIHLTTYDHRIKVRDTSLELISLLLGWFNRGLYLNKADPSEFKDVVVPVQELGSLRVTGDDVWTRTAR</sequence>
<protein>
    <submittedName>
        <fullName evidence="2">Uncharacterized protein</fullName>
    </submittedName>
</protein>
<keyword evidence="1" id="KW-0175">Coiled coil</keyword>
<evidence type="ECO:0000313" key="2">
    <source>
        <dbReference type="EMBL" id="GMT04756.1"/>
    </source>
</evidence>
<accession>A0AAV5UCS0</accession>